<dbReference type="NCBIfam" id="TIGR00138">
    <property type="entry name" value="rsmG_gidB"/>
    <property type="match status" value="1"/>
</dbReference>
<sequence>MSGPLLHRQVRPGSGSKKAVFNFNSIRFESFSGTRCLFGVISSRSFHSPVNTTIIITSLLELSSNTSHATAISSNRTRKTITSFSFQSPQLDTLTPKQKDQVSLYVDTLLQWNQRMNLTAVTEASEVMKRHVEDSLAIIPPIQSHYLSKCDSTCDRLNLVDVGSGAGLPGLIFAIACPGWNVTLLESMQKRCMFLEHAVGLIGLSNVEILCARAETVGQNHDSREMFDVAVARAVAEMRVLAEYCLPLVRVGGLFVAAKGYDPQEEVSSSKKAIQLMGASILAMCSVESHGPFGQRTAVVCLKDSPTPKKYPRNPGTPAKIPL</sequence>
<keyword evidence="4 6" id="KW-0808">Transferase</keyword>
<proteinExistence type="inferred from homology"/>
<dbReference type="STRING" id="337451.A0A3S3R7J5"/>
<keyword evidence="3 6" id="KW-0489">Methyltransferase</keyword>
<evidence type="ECO:0000313" key="7">
    <source>
        <dbReference type="Proteomes" id="UP000283530"/>
    </source>
</evidence>
<dbReference type="PANTHER" id="PTHR31760:SF0">
    <property type="entry name" value="S-ADENOSYL-L-METHIONINE-DEPENDENT METHYLTRANSFERASES SUPERFAMILY PROTEIN"/>
    <property type="match status" value="1"/>
</dbReference>
<evidence type="ECO:0000256" key="5">
    <source>
        <dbReference type="ARBA" id="ARBA00022691"/>
    </source>
</evidence>
<gene>
    <name evidence="6" type="ORF">CKAN_02498700</name>
</gene>
<dbReference type="InterPro" id="IPR003682">
    <property type="entry name" value="rRNA_ssu_MeTfrase_G"/>
</dbReference>
<keyword evidence="1" id="KW-0963">Cytoplasm</keyword>
<dbReference type="FunFam" id="3.40.50.150:FF:000041">
    <property type="entry name" value="Ribosomal RNA small subunit methyltransferase G"/>
    <property type="match status" value="1"/>
</dbReference>
<reference evidence="6 7" key="1">
    <citation type="journal article" date="2019" name="Nat. Plants">
        <title>Stout camphor tree genome fills gaps in understanding of flowering plant genome evolution.</title>
        <authorList>
            <person name="Chaw S.M."/>
            <person name="Liu Y.C."/>
            <person name="Wu Y.W."/>
            <person name="Wang H.Y."/>
            <person name="Lin C.I."/>
            <person name="Wu C.S."/>
            <person name="Ke H.M."/>
            <person name="Chang L.Y."/>
            <person name="Hsu C.Y."/>
            <person name="Yang H.T."/>
            <person name="Sudianto E."/>
            <person name="Hsu M.H."/>
            <person name="Wu K.P."/>
            <person name="Wang L.N."/>
            <person name="Leebens-Mack J.H."/>
            <person name="Tsai I.J."/>
        </authorList>
    </citation>
    <scope>NUCLEOTIDE SEQUENCE [LARGE SCALE GENOMIC DNA]</scope>
    <source>
        <strain evidence="7">cv. Chaw 1501</strain>
        <tissue evidence="6">Young leaves</tissue>
    </source>
</reference>
<evidence type="ECO:0000256" key="4">
    <source>
        <dbReference type="ARBA" id="ARBA00022679"/>
    </source>
</evidence>
<dbReference type="Pfam" id="PF02527">
    <property type="entry name" value="GidB"/>
    <property type="match status" value="1"/>
</dbReference>
<keyword evidence="5" id="KW-0949">S-adenosyl-L-methionine</keyword>
<keyword evidence="2" id="KW-0698">rRNA processing</keyword>
<dbReference type="CDD" id="cd02440">
    <property type="entry name" value="AdoMet_MTases"/>
    <property type="match status" value="1"/>
</dbReference>
<dbReference type="HAMAP" id="MF_00074">
    <property type="entry name" value="16SrRNA_methyltr_G"/>
    <property type="match status" value="1"/>
</dbReference>
<protein>
    <submittedName>
        <fullName evidence="6">Ribosomal RNA small subunit methyltransferase G</fullName>
    </submittedName>
</protein>
<dbReference type="Gene3D" id="3.40.50.150">
    <property type="entry name" value="Vaccinia Virus protein VP39"/>
    <property type="match status" value="1"/>
</dbReference>
<dbReference type="InterPro" id="IPR029063">
    <property type="entry name" value="SAM-dependent_MTases_sf"/>
</dbReference>
<name>A0A3S3R7J5_9MAGN</name>
<dbReference type="GO" id="GO:0005829">
    <property type="term" value="C:cytosol"/>
    <property type="evidence" value="ECO:0007669"/>
    <property type="project" value="TreeGrafter"/>
</dbReference>
<comment type="caution">
    <text evidence="6">The sequence shown here is derived from an EMBL/GenBank/DDBJ whole genome shotgun (WGS) entry which is preliminary data.</text>
</comment>
<dbReference type="OrthoDB" id="784548at2759"/>
<dbReference type="PANTHER" id="PTHR31760">
    <property type="entry name" value="S-ADENOSYL-L-METHIONINE-DEPENDENT METHYLTRANSFERASES SUPERFAMILY PROTEIN"/>
    <property type="match status" value="1"/>
</dbReference>
<dbReference type="AlphaFoldDB" id="A0A3S3R7J5"/>
<evidence type="ECO:0000313" key="6">
    <source>
        <dbReference type="EMBL" id="RWR95634.1"/>
    </source>
</evidence>
<evidence type="ECO:0000256" key="2">
    <source>
        <dbReference type="ARBA" id="ARBA00022552"/>
    </source>
</evidence>
<accession>A0A3S3R7J5</accession>
<keyword evidence="7" id="KW-1185">Reference proteome</keyword>
<dbReference type="Proteomes" id="UP000283530">
    <property type="component" value="Unassembled WGS sequence"/>
</dbReference>
<organism evidence="6 7">
    <name type="scientific">Cinnamomum micranthum f. kanehirae</name>
    <dbReference type="NCBI Taxonomy" id="337451"/>
    <lineage>
        <taxon>Eukaryota</taxon>
        <taxon>Viridiplantae</taxon>
        <taxon>Streptophyta</taxon>
        <taxon>Embryophyta</taxon>
        <taxon>Tracheophyta</taxon>
        <taxon>Spermatophyta</taxon>
        <taxon>Magnoliopsida</taxon>
        <taxon>Magnoliidae</taxon>
        <taxon>Laurales</taxon>
        <taxon>Lauraceae</taxon>
        <taxon>Cinnamomum</taxon>
    </lineage>
</organism>
<dbReference type="EMBL" id="QPKB01000011">
    <property type="protein sequence ID" value="RWR95634.1"/>
    <property type="molecule type" value="Genomic_DNA"/>
</dbReference>
<evidence type="ECO:0000256" key="1">
    <source>
        <dbReference type="ARBA" id="ARBA00022490"/>
    </source>
</evidence>
<evidence type="ECO:0000256" key="3">
    <source>
        <dbReference type="ARBA" id="ARBA00022603"/>
    </source>
</evidence>
<dbReference type="GO" id="GO:0070043">
    <property type="term" value="F:rRNA (guanine-N7-)-methyltransferase activity"/>
    <property type="evidence" value="ECO:0007669"/>
    <property type="project" value="TreeGrafter"/>
</dbReference>
<dbReference type="SUPFAM" id="SSF53335">
    <property type="entry name" value="S-adenosyl-L-methionine-dependent methyltransferases"/>
    <property type="match status" value="1"/>
</dbReference>